<reference evidence="13" key="1">
    <citation type="journal article" date="2023" name="IScience">
        <title>Live-bearing cockroach genome reveals convergent evolutionary mechanisms linked to viviparity in insects and beyond.</title>
        <authorList>
            <person name="Fouks B."/>
            <person name="Harrison M.C."/>
            <person name="Mikhailova A.A."/>
            <person name="Marchal E."/>
            <person name="English S."/>
            <person name="Carruthers M."/>
            <person name="Jennings E.C."/>
            <person name="Chiamaka E.L."/>
            <person name="Frigard R.A."/>
            <person name="Pippel M."/>
            <person name="Attardo G.M."/>
            <person name="Benoit J.B."/>
            <person name="Bornberg-Bauer E."/>
            <person name="Tobe S.S."/>
        </authorList>
    </citation>
    <scope>NUCLEOTIDE SEQUENCE</scope>
    <source>
        <strain evidence="13">Stay&amp;Tobe</strain>
    </source>
</reference>
<evidence type="ECO:0000256" key="2">
    <source>
        <dbReference type="ARBA" id="ARBA00022723"/>
    </source>
</evidence>
<evidence type="ECO:0000256" key="3">
    <source>
        <dbReference type="ARBA" id="ARBA00022801"/>
    </source>
</evidence>
<evidence type="ECO:0000256" key="8">
    <source>
        <dbReference type="ARBA" id="ARBA00038940"/>
    </source>
</evidence>
<evidence type="ECO:0000256" key="11">
    <source>
        <dbReference type="ARBA" id="ARBA00047635"/>
    </source>
</evidence>
<protein>
    <recommendedName>
        <fullName evidence="9">tRNA-specific adenosine deaminase 1</fullName>
        <ecNumber evidence="8">3.5.4.34</ecNumber>
    </recommendedName>
    <alternativeName>
        <fullName evidence="10">tRNA-specific adenosine-37 deaminase</fullName>
    </alternativeName>
</protein>
<dbReference type="InterPro" id="IPR002466">
    <property type="entry name" value="A_deamin"/>
</dbReference>
<evidence type="ECO:0000256" key="6">
    <source>
        <dbReference type="ARBA" id="ARBA00037784"/>
    </source>
</evidence>
<dbReference type="GO" id="GO:0043829">
    <property type="term" value="F:tRNA-specific adenosine-37 deaminase activity"/>
    <property type="evidence" value="ECO:0007669"/>
    <property type="project" value="UniProtKB-EC"/>
</dbReference>
<evidence type="ECO:0000256" key="9">
    <source>
        <dbReference type="ARBA" id="ARBA00040502"/>
    </source>
</evidence>
<proteinExistence type="inferred from homology"/>
<dbReference type="EC" id="3.5.4.34" evidence="8"/>
<sequence>KYEKMVKQMETTLRACRMRETTGSNWNSEFADKMADVCYKKYESLPKKGKPATGKEWTLMACVVKIEGFKKNNSCNTSMEVVSLGTGSKCIGKSKMSSVGDILNDSHAEIMARRGFLRYLYHQIQRTYQSGSSEVFSNFSDGKCILNDDVTFHFFSSHTPCGDASIIPKVLINEDDIGISLKQVDKILKENSVLIIVVQKKVMLRREKLVKIDVHRTGAKCLPSESVQDEHLPGINYHVVGVLRTKPGRGDPTLSLSCSDKLARWNVVGCQGALLSLLIDKPIYFQSVIIGGGCPFSETVLQRAIIDRVSVNEEDIHLNLPKHYSIASPVIAQSTISFVHSRDSDDKKPCPSSLVWCNVPERMHVTQVAVEGKKQGATKKLAHTAAGRLLVCKRELLSQFIKVTLSMPQPMLNIPIILKSKQVIWDMNEDDIKRYLDHISYKQLKYLSQDYKKAWEMVRSVCFPSWLKSTAVSELISIIN</sequence>
<dbReference type="EMBL" id="JASPKZ010008777">
    <property type="protein sequence ID" value="KAJ9579010.1"/>
    <property type="molecule type" value="Genomic_DNA"/>
</dbReference>
<keyword evidence="1" id="KW-0819">tRNA processing</keyword>
<dbReference type="AlphaFoldDB" id="A0AAD8E6F0"/>
<evidence type="ECO:0000256" key="10">
    <source>
        <dbReference type="ARBA" id="ARBA00041760"/>
    </source>
</evidence>
<comment type="catalytic activity">
    <reaction evidence="11">
        <text>adenosine(37) in tRNA(Ala) + H2O + H(+) = inosine(37) in tRNA(Ala) + NH4(+)</text>
        <dbReference type="Rhea" id="RHEA:50968"/>
        <dbReference type="Rhea" id="RHEA-COMP:12855"/>
        <dbReference type="Rhea" id="RHEA-COMP:12856"/>
        <dbReference type="ChEBI" id="CHEBI:15377"/>
        <dbReference type="ChEBI" id="CHEBI:15378"/>
        <dbReference type="ChEBI" id="CHEBI:28938"/>
        <dbReference type="ChEBI" id="CHEBI:74411"/>
        <dbReference type="ChEBI" id="CHEBI:82852"/>
        <dbReference type="EC" id="3.5.4.34"/>
    </reaction>
</comment>
<dbReference type="PROSITE" id="PS50141">
    <property type="entry name" value="A_DEAMIN_EDITASE"/>
    <property type="match status" value="1"/>
</dbReference>
<comment type="cofactor">
    <cofactor evidence="5">
        <name>1D-myo-inositol hexakisphosphate</name>
        <dbReference type="ChEBI" id="CHEBI:58130"/>
    </cofactor>
</comment>
<keyword evidence="3" id="KW-0378">Hydrolase</keyword>
<accession>A0AAD8E6F0</accession>
<keyword evidence="14" id="KW-1185">Reference proteome</keyword>
<reference evidence="13" key="2">
    <citation type="submission" date="2023-05" db="EMBL/GenBank/DDBJ databases">
        <authorList>
            <person name="Fouks B."/>
        </authorList>
    </citation>
    <scope>NUCLEOTIDE SEQUENCE</scope>
    <source>
        <strain evidence="13">Stay&amp;Tobe</strain>
        <tissue evidence="13">Testes</tissue>
    </source>
</reference>
<comment type="caution">
    <text evidence="13">The sequence shown here is derived from an EMBL/GenBank/DDBJ whole genome shotgun (WGS) entry which is preliminary data.</text>
</comment>
<comment type="function">
    <text evidence="6">Specifically deaminates adenosine-37 to inosine in tRNA-Ala.</text>
</comment>
<dbReference type="GO" id="GO:0008033">
    <property type="term" value="P:tRNA processing"/>
    <property type="evidence" value="ECO:0007669"/>
    <property type="project" value="UniProtKB-KW"/>
</dbReference>
<dbReference type="Pfam" id="PF02137">
    <property type="entry name" value="A_deamin"/>
    <property type="match status" value="1"/>
</dbReference>
<feature type="non-terminal residue" evidence="13">
    <location>
        <position position="1"/>
    </location>
</feature>
<dbReference type="PANTHER" id="PTHR46516">
    <property type="entry name" value="TRNA-SPECIFIC ADENOSINE DEAMINASE 1"/>
    <property type="match status" value="1"/>
</dbReference>
<evidence type="ECO:0000256" key="5">
    <source>
        <dbReference type="ARBA" id="ARBA00037026"/>
    </source>
</evidence>
<keyword evidence="2" id="KW-0479">Metal-binding</keyword>
<evidence type="ECO:0000256" key="4">
    <source>
        <dbReference type="ARBA" id="ARBA00022833"/>
    </source>
</evidence>
<evidence type="ECO:0000313" key="14">
    <source>
        <dbReference type="Proteomes" id="UP001233999"/>
    </source>
</evidence>
<comment type="similarity">
    <text evidence="7">Belongs to the ADAT1 family.</text>
</comment>
<organism evidence="13 14">
    <name type="scientific">Diploptera punctata</name>
    <name type="common">Pacific beetle cockroach</name>
    <dbReference type="NCBI Taxonomy" id="6984"/>
    <lineage>
        <taxon>Eukaryota</taxon>
        <taxon>Metazoa</taxon>
        <taxon>Ecdysozoa</taxon>
        <taxon>Arthropoda</taxon>
        <taxon>Hexapoda</taxon>
        <taxon>Insecta</taxon>
        <taxon>Pterygota</taxon>
        <taxon>Neoptera</taxon>
        <taxon>Polyneoptera</taxon>
        <taxon>Dictyoptera</taxon>
        <taxon>Blattodea</taxon>
        <taxon>Blaberoidea</taxon>
        <taxon>Blaberidae</taxon>
        <taxon>Diplopterinae</taxon>
        <taxon>Diploptera</taxon>
    </lineage>
</organism>
<name>A0AAD8E6F0_DIPPU</name>
<dbReference type="GO" id="GO:0046872">
    <property type="term" value="F:metal ion binding"/>
    <property type="evidence" value="ECO:0007669"/>
    <property type="project" value="UniProtKB-KW"/>
</dbReference>
<dbReference type="SMART" id="SM00552">
    <property type="entry name" value="ADEAMc"/>
    <property type="match status" value="1"/>
</dbReference>
<feature type="domain" description="A to I editase" evidence="12">
    <location>
        <begin position="83"/>
        <end position="454"/>
    </location>
</feature>
<gene>
    <name evidence="13" type="ORF">L9F63_024885</name>
</gene>
<dbReference type="GO" id="GO:0003723">
    <property type="term" value="F:RNA binding"/>
    <property type="evidence" value="ECO:0007669"/>
    <property type="project" value="InterPro"/>
</dbReference>
<evidence type="ECO:0000256" key="1">
    <source>
        <dbReference type="ARBA" id="ARBA00022694"/>
    </source>
</evidence>
<evidence type="ECO:0000256" key="7">
    <source>
        <dbReference type="ARBA" id="ARBA00038326"/>
    </source>
</evidence>
<dbReference type="PANTHER" id="PTHR46516:SF1">
    <property type="entry name" value="TRNA-SPECIFIC ADENOSINE DEAMINASE 1"/>
    <property type="match status" value="1"/>
</dbReference>
<keyword evidence="4" id="KW-0862">Zinc</keyword>
<evidence type="ECO:0000313" key="13">
    <source>
        <dbReference type="EMBL" id="KAJ9579010.1"/>
    </source>
</evidence>
<feature type="non-terminal residue" evidence="13">
    <location>
        <position position="480"/>
    </location>
</feature>
<evidence type="ECO:0000259" key="12">
    <source>
        <dbReference type="PROSITE" id="PS50141"/>
    </source>
</evidence>
<dbReference type="Proteomes" id="UP001233999">
    <property type="component" value="Unassembled WGS sequence"/>
</dbReference>